<proteinExistence type="predicted"/>
<gene>
    <name evidence="3" type="ORF">ACFVKH_04275</name>
</gene>
<evidence type="ECO:0000313" key="3">
    <source>
        <dbReference type="EMBL" id="MFE4105482.1"/>
    </source>
</evidence>
<evidence type="ECO:0000313" key="4">
    <source>
        <dbReference type="Proteomes" id="UP001600165"/>
    </source>
</evidence>
<sequence length="166" mass="17707">MRSFLLSLTKLIIGIALALVLLSLAGVATARYFMSRLADLPEKPLYENDAGLTSPEATAESASTASTATITSTAAPEADPPAEELPPNSYKALVVQPIGLVLREGPGLNYTQLGGVENNEEVIVLSTSDDQQWLQVRLPRNGQEGWVKAGNTRQIETDSEAENALN</sequence>
<dbReference type="SMART" id="SM00287">
    <property type="entry name" value="SH3b"/>
    <property type="match status" value="1"/>
</dbReference>
<evidence type="ECO:0000256" key="1">
    <source>
        <dbReference type="SAM" id="MobiDB-lite"/>
    </source>
</evidence>
<organism evidence="3 4">
    <name type="scientific">Almyronema epifaneia S1</name>
    <dbReference type="NCBI Taxonomy" id="2991925"/>
    <lineage>
        <taxon>Bacteria</taxon>
        <taxon>Bacillati</taxon>
        <taxon>Cyanobacteriota</taxon>
        <taxon>Cyanophyceae</taxon>
        <taxon>Nodosilineales</taxon>
        <taxon>Nodosilineaceae</taxon>
        <taxon>Almyronema</taxon>
        <taxon>Almyronema epifaneia</taxon>
    </lineage>
</organism>
<name>A0ABW6IBE9_9CYAN</name>
<accession>A0ABW6IBE9</accession>
<dbReference type="Pfam" id="PF08239">
    <property type="entry name" value="SH3_3"/>
    <property type="match status" value="1"/>
</dbReference>
<protein>
    <submittedName>
        <fullName evidence="3">SH3 domain-containing protein</fullName>
    </submittedName>
</protein>
<feature type="compositionally biased region" description="Low complexity" evidence="1">
    <location>
        <begin position="53"/>
        <end position="77"/>
    </location>
</feature>
<dbReference type="InterPro" id="IPR003646">
    <property type="entry name" value="SH3-like_bac-type"/>
</dbReference>
<dbReference type="RefSeq" id="WP_377962117.1">
    <property type="nucleotide sequence ID" value="NZ_JBHZOL010000024.1"/>
</dbReference>
<dbReference type="EMBL" id="JBHZOL010000024">
    <property type="protein sequence ID" value="MFE4105482.1"/>
    <property type="molecule type" value="Genomic_DNA"/>
</dbReference>
<feature type="domain" description="SH3b" evidence="2">
    <location>
        <begin position="89"/>
        <end position="155"/>
    </location>
</feature>
<dbReference type="Gene3D" id="2.30.30.40">
    <property type="entry name" value="SH3 Domains"/>
    <property type="match status" value="1"/>
</dbReference>
<dbReference type="Proteomes" id="UP001600165">
    <property type="component" value="Unassembled WGS sequence"/>
</dbReference>
<evidence type="ECO:0000259" key="2">
    <source>
        <dbReference type="SMART" id="SM00287"/>
    </source>
</evidence>
<comment type="caution">
    <text evidence="3">The sequence shown here is derived from an EMBL/GenBank/DDBJ whole genome shotgun (WGS) entry which is preliminary data.</text>
</comment>
<reference evidence="3 4" key="1">
    <citation type="submission" date="2024-10" db="EMBL/GenBank/DDBJ databases">
        <authorList>
            <person name="Ratan Roy A."/>
            <person name="Morales Sandoval P.H."/>
            <person name="De Los Santos Villalobos S."/>
            <person name="Chakraborty S."/>
            <person name="Mukherjee J."/>
        </authorList>
    </citation>
    <scope>NUCLEOTIDE SEQUENCE [LARGE SCALE GENOMIC DNA]</scope>
    <source>
        <strain evidence="3 4">S1</strain>
    </source>
</reference>
<keyword evidence="4" id="KW-1185">Reference proteome</keyword>
<feature type="region of interest" description="Disordered" evidence="1">
    <location>
        <begin position="48"/>
        <end position="88"/>
    </location>
</feature>